<proteinExistence type="predicted"/>
<dbReference type="EMBL" id="JACEZU010000017">
    <property type="protein sequence ID" value="MBA5690429.1"/>
    <property type="molecule type" value="Genomic_DNA"/>
</dbReference>
<organism evidence="1 2">
    <name type="scientific">Rugamonas apoptosis</name>
    <dbReference type="NCBI Taxonomy" id="2758570"/>
    <lineage>
        <taxon>Bacteria</taxon>
        <taxon>Pseudomonadati</taxon>
        <taxon>Pseudomonadota</taxon>
        <taxon>Betaproteobacteria</taxon>
        <taxon>Burkholderiales</taxon>
        <taxon>Oxalobacteraceae</taxon>
        <taxon>Telluria group</taxon>
        <taxon>Rugamonas</taxon>
    </lineage>
</organism>
<evidence type="ECO:0000313" key="2">
    <source>
        <dbReference type="Proteomes" id="UP000573499"/>
    </source>
</evidence>
<protein>
    <submittedName>
        <fullName evidence="1">Uncharacterized protein</fullName>
    </submittedName>
</protein>
<name>A0A7W2FF31_9BURK</name>
<keyword evidence="2" id="KW-1185">Reference proteome</keyword>
<dbReference type="Proteomes" id="UP000573499">
    <property type="component" value="Unassembled WGS sequence"/>
</dbReference>
<comment type="caution">
    <text evidence="1">The sequence shown here is derived from an EMBL/GenBank/DDBJ whole genome shotgun (WGS) entry which is preliminary data.</text>
</comment>
<gene>
    <name evidence="1" type="ORF">H3H39_25640</name>
</gene>
<dbReference type="AlphaFoldDB" id="A0A7W2FF31"/>
<dbReference type="RefSeq" id="WP_182157228.1">
    <property type="nucleotide sequence ID" value="NZ_JACEZU010000017.1"/>
</dbReference>
<reference evidence="1 2" key="1">
    <citation type="submission" date="2020-07" db="EMBL/GenBank/DDBJ databases">
        <title>Novel species isolated from subtropical streams in China.</title>
        <authorList>
            <person name="Lu H."/>
        </authorList>
    </citation>
    <scope>NUCLEOTIDE SEQUENCE [LARGE SCALE GENOMIC DNA]</scope>
    <source>
        <strain evidence="1 2">LX47W</strain>
    </source>
</reference>
<evidence type="ECO:0000313" key="1">
    <source>
        <dbReference type="EMBL" id="MBA5690429.1"/>
    </source>
</evidence>
<sequence length="58" mass="6513">MRATTDDGSGWTPPAPDFAGTYSLRVKTHSTLQNMDAQKTGTRIPFFENTFHILKNNQ</sequence>
<accession>A0A7W2FF31</accession>